<feature type="compositionally biased region" description="Polar residues" evidence="1">
    <location>
        <begin position="14"/>
        <end position="29"/>
    </location>
</feature>
<feature type="compositionally biased region" description="Polar residues" evidence="1">
    <location>
        <begin position="156"/>
        <end position="167"/>
    </location>
</feature>
<dbReference type="InterPro" id="IPR058348">
    <property type="entry name" value="DUF8035"/>
</dbReference>
<comment type="caution">
    <text evidence="3">The sequence shown here is derived from an EMBL/GenBank/DDBJ whole genome shotgun (WGS) entry which is preliminary data.</text>
</comment>
<gene>
    <name evidence="3" type="ORF">FALBO_5141</name>
</gene>
<proteinExistence type="predicted"/>
<evidence type="ECO:0000313" key="3">
    <source>
        <dbReference type="EMBL" id="KAF4467981.1"/>
    </source>
</evidence>
<dbReference type="OrthoDB" id="5418088at2759"/>
<dbReference type="EMBL" id="JAADYS010000672">
    <property type="protein sequence ID" value="KAF4467981.1"/>
    <property type="molecule type" value="Genomic_DNA"/>
</dbReference>
<dbReference type="Proteomes" id="UP000554235">
    <property type="component" value="Unassembled WGS sequence"/>
</dbReference>
<evidence type="ECO:0000259" key="2">
    <source>
        <dbReference type="Pfam" id="PF26118"/>
    </source>
</evidence>
<dbReference type="PANTHER" id="PTHR42081:SF1">
    <property type="entry name" value="ZINC FINGER PROTEIN DHHC DOMAIN CONTAINING PROTEIN"/>
    <property type="match status" value="1"/>
</dbReference>
<evidence type="ECO:0000313" key="4">
    <source>
        <dbReference type="Proteomes" id="UP000554235"/>
    </source>
</evidence>
<protein>
    <recommendedName>
        <fullName evidence="2">DUF8035 domain-containing protein</fullName>
    </recommendedName>
</protein>
<reference evidence="3 4" key="1">
    <citation type="submission" date="2020-01" db="EMBL/GenBank/DDBJ databases">
        <title>Identification and distribution of gene clusters putatively required for synthesis of sphingolipid metabolism inhibitors in phylogenetically diverse species of the filamentous fungus Fusarium.</title>
        <authorList>
            <person name="Kim H.-S."/>
            <person name="Busman M."/>
            <person name="Brown D.W."/>
            <person name="Divon H."/>
            <person name="Uhlig S."/>
            <person name="Proctor R.H."/>
        </authorList>
    </citation>
    <scope>NUCLEOTIDE SEQUENCE [LARGE SCALE GENOMIC DNA]</scope>
    <source>
        <strain evidence="3 4">NRRL 20459</strain>
    </source>
</reference>
<accession>A0A8H4LFC3</accession>
<feature type="compositionally biased region" description="Basic and acidic residues" evidence="1">
    <location>
        <begin position="202"/>
        <end position="216"/>
    </location>
</feature>
<dbReference type="PANTHER" id="PTHR42081">
    <property type="entry name" value="ZINC FINGER PROTEIN DHHC DOMAIN CONTAINING PROTEIN"/>
    <property type="match status" value="1"/>
</dbReference>
<dbReference type="AlphaFoldDB" id="A0A8H4LFC3"/>
<feature type="compositionally biased region" description="Basic and acidic residues" evidence="1">
    <location>
        <begin position="106"/>
        <end position="115"/>
    </location>
</feature>
<feature type="domain" description="DUF8035" evidence="2">
    <location>
        <begin position="218"/>
        <end position="271"/>
    </location>
</feature>
<feature type="region of interest" description="Disordered" evidence="1">
    <location>
        <begin position="129"/>
        <end position="218"/>
    </location>
</feature>
<sequence>MSVADDGAGELPISDTNTGGETGSVPQDSDNADNDFLRSKDGTGITAPEVDTETSSRPSEAHSSTSRQQSATIDYGGDGYQYTNPAELARYDLDLDDPQTPSSHNDGNHASHSDVYIRDIPAENIRLDFSISTSDEVAKPWSPLRRGEQLGEDAIGSSSEDPNQGSVVSPHHEVEEAKAPKGILKAPKASFPEDPNPIREGVAPHKDDPKAREAPEGAKWTKISRKVVDVEALTIGKERFEVRDDFVIVLRVLSKEEIQAYASATQVLRERAQQVQGREGVDSIDRDGGWA</sequence>
<name>A0A8H4LFC3_9HYPO</name>
<feature type="compositionally biased region" description="Polar residues" evidence="1">
    <location>
        <begin position="53"/>
        <end position="72"/>
    </location>
</feature>
<dbReference type="Pfam" id="PF26118">
    <property type="entry name" value="DUF8035"/>
    <property type="match status" value="1"/>
</dbReference>
<keyword evidence="4" id="KW-1185">Reference proteome</keyword>
<feature type="region of interest" description="Disordered" evidence="1">
    <location>
        <begin position="1"/>
        <end position="115"/>
    </location>
</feature>
<feature type="compositionally biased region" description="Basic and acidic residues" evidence="1">
    <location>
        <begin position="170"/>
        <end position="179"/>
    </location>
</feature>
<evidence type="ECO:0000256" key="1">
    <source>
        <dbReference type="SAM" id="MobiDB-lite"/>
    </source>
</evidence>
<organism evidence="3 4">
    <name type="scientific">Fusarium albosuccineum</name>
    <dbReference type="NCBI Taxonomy" id="1237068"/>
    <lineage>
        <taxon>Eukaryota</taxon>
        <taxon>Fungi</taxon>
        <taxon>Dikarya</taxon>
        <taxon>Ascomycota</taxon>
        <taxon>Pezizomycotina</taxon>
        <taxon>Sordariomycetes</taxon>
        <taxon>Hypocreomycetidae</taxon>
        <taxon>Hypocreales</taxon>
        <taxon>Nectriaceae</taxon>
        <taxon>Fusarium</taxon>
        <taxon>Fusarium decemcellulare species complex</taxon>
    </lineage>
</organism>